<evidence type="ECO:0000259" key="4">
    <source>
        <dbReference type="PROSITE" id="PS50001"/>
    </source>
</evidence>
<evidence type="ECO:0000313" key="6">
    <source>
        <dbReference type="RefSeq" id="XP_030048461.1"/>
    </source>
</evidence>
<dbReference type="FunCoup" id="A0A6P7X577">
    <property type="interactions" value="376"/>
</dbReference>
<dbReference type="PROSITE" id="PS50001">
    <property type="entry name" value="SH2"/>
    <property type="match status" value="1"/>
</dbReference>
<dbReference type="GeneID" id="115462603"/>
<dbReference type="PRINTS" id="PR00401">
    <property type="entry name" value="SH2DOMAIN"/>
</dbReference>
<dbReference type="GO" id="GO:0007169">
    <property type="term" value="P:cell surface receptor protein tyrosine kinase signaling pathway"/>
    <property type="evidence" value="ECO:0007669"/>
    <property type="project" value="TreeGrafter"/>
</dbReference>
<protein>
    <submittedName>
        <fullName evidence="6">Cytokine-dependent hematopoietic cell linker isoform X1</fullName>
    </submittedName>
</protein>
<evidence type="ECO:0000256" key="1">
    <source>
        <dbReference type="ARBA" id="ARBA00022999"/>
    </source>
</evidence>
<reference evidence="6" key="1">
    <citation type="submission" date="2025-08" db="UniProtKB">
        <authorList>
            <consortium name="RefSeq"/>
        </authorList>
    </citation>
    <scope>IDENTIFICATION</scope>
</reference>
<evidence type="ECO:0000256" key="2">
    <source>
        <dbReference type="PROSITE-ProRule" id="PRU00191"/>
    </source>
</evidence>
<dbReference type="Pfam" id="PF00017">
    <property type="entry name" value="SH2"/>
    <property type="match status" value="1"/>
</dbReference>
<dbReference type="Proteomes" id="UP000515156">
    <property type="component" value="Chromosome 2"/>
</dbReference>
<keyword evidence="5" id="KW-1185">Reference proteome</keyword>
<feature type="domain" description="SH2" evidence="4">
    <location>
        <begin position="227"/>
        <end position="337"/>
    </location>
</feature>
<dbReference type="FunFam" id="3.30.505.10:FF:000016">
    <property type="entry name" value="B-cell linker protein isoform 2"/>
    <property type="match status" value="1"/>
</dbReference>
<dbReference type="InterPro" id="IPR036860">
    <property type="entry name" value="SH2_dom_sf"/>
</dbReference>
<proteinExistence type="predicted"/>
<dbReference type="InterPro" id="IPR000980">
    <property type="entry name" value="SH2"/>
</dbReference>
<keyword evidence="1 2" id="KW-0727">SH2 domain</keyword>
<evidence type="ECO:0000256" key="3">
    <source>
        <dbReference type="SAM" id="MobiDB-lite"/>
    </source>
</evidence>
<name>A0A6P7X577_9AMPH</name>
<dbReference type="KEGG" id="muo:115462603"/>
<dbReference type="PANTHER" id="PTHR14098:SF2">
    <property type="entry name" value="CYTOKINE-DEPENDENT HEMATOPOIETIC CELL LINKER"/>
    <property type="match status" value="1"/>
</dbReference>
<dbReference type="Gene3D" id="3.30.505.10">
    <property type="entry name" value="SH2 domain"/>
    <property type="match status" value="1"/>
</dbReference>
<dbReference type="OrthoDB" id="9945442at2759"/>
<dbReference type="InParanoid" id="A0A6P7X577"/>
<dbReference type="SUPFAM" id="SSF55550">
    <property type="entry name" value="SH2 domain"/>
    <property type="match status" value="1"/>
</dbReference>
<dbReference type="PANTHER" id="PTHR14098">
    <property type="entry name" value="SH2 DOMAIN CONTAINING PROTEIN"/>
    <property type="match status" value="1"/>
</dbReference>
<dbReference type="GO" id="GO:0005737">
    <property type="term" value="C:cytoplasm"/>
    <property type="evidence" value="ECO:0007669"/>
    <property type="project" value="UniProtKB-ARBA"/>
</dbReference>
<dbReference type="InterPro" id="IPR051751">
    <property type="entry name" value="Immunoreceptor_sig_adapters"/>
</dbReference>
<gene>
    <name evidence="6" type="primary">CLNK</name>
</gene>
<organism evidence="5 6">
    <name type="scientific">Microcaecilia unicolor</name>
    <dbReference type="NCBI Taxonomy" id="1415580"/>
    <lineage>
        <taxon>Eukaryota</taxon>
        <taxon>Metazoa</taxon>
        <taxon>Chordata</taxon>
        <taxon>Craniata</taxon>
        <taxon>Vertebrata</taxon>
        <taxon>Euteleostomi</taxon>
        <taxon>Amphibia</taxon>
        <taxon>Gymnophiona</taxon>
        <taxon>Siphonopidae</taxon>
        <taxon>Microcaecilia</taxon>
    </lineage>
</organism>
<feature type="region of interest" description="Disordered" evidence="3">
    <location>
        <begin position="149"/>
        <end position="185"/>
    </location>
</feature>
<sequence>MTSKMHRQSWPQFYESEDKPKTINKKLSTSIKNSLAKEINERDLYLDQSDEKDYQSIPCTVTASSHLKILPTKPIQESEYADKHCFKVSTRTNISVNKTSHITIKQQPHLEEFEYISKQSTFPAIKGPPVNRKLKPSFLVKSIADTTKVNELKNPLPPPRSQQPLQRKHKPLPPEPKESSQLLPSTSERNLSLLFTEELCNLLGKDCTISSSSRQKRRHEGSSKCQWYIRDYNRQEAEEVLLQEHSDGTFLVRDHSMKSNNEPYVLVIFYGKKVYNIKIHFLEDTQQYTLGSGQRKENKFDSVEEMIEFYKKVPMILIDGKEKSHTQGEQCYLTNPVQLSRRYFLP</sequence>
<dbReference type="CTD" id="116449"/>
<accession>A0A6P7X577</accession>
<evidence type="ECO:0000313" key="5">
    <source>
        <dbReference type="Proteomes" id="UP000515156"/>
    </source>
</evidence>
<dbReference type="SMART" id="SM00252">
    <property type="entry name" value="SH2"/>
    <property type="match status" value="1"/>
</dbReference>
<dbReference type="GO" id="GO:0035556">
    <property type="term" value="P:intracellular signal transduction"/>
    <property type="evidence" value="ECO:0007669"/>
    <property type="project" value="TreeGrafter"/>
</dbReference>
<dbReference type="RefSeq" id="XP_030048461.1">
    <property type="nucleotide sequence ID" value="XM_030192601.1"/>
</dbReference>
<dbReference type="AlphaFoldDB" id="A0A6P7X577"/>